<evidence type="ECO:0000313" key="6">
    <source>
        <dbReference type="EMBL" id="PSR20775.1"/>
    </source>
</evidence>
<keyword evidence="2 5" id="KW-0812">Transmembrane</keyword>
<feature type="transmembrane region" description="Helical" evidence="5">
    <location>
        <begin position="41"/>
        <end position="62"/>
    </location>
</feature>
<feature type="transmembrane region" description="Helical" evidence="5">
    <location>
        <begin position="225"/>
        <end position="248"/>
    </location>
</feature>
<dbReference type="EMBL" id="PXYV01000051">
    <property type="protein sequence ID" value="PSR20775.1"/>
    <property type="molecule type" value="Genomic_DNA"/>
</dbReference>
<dbReference type="GO" id="GO:0016020">
    <property type="term" value="C:membrane"/>
    <property type="evidence" value="ECO:0007669"/>
    <property type="project" value="UniProtKB-SubCell"/>
</dbReference>
<evidence type="ECO:0000256" key="2">
    <source>
        <dbReference type="ARBA" id="ARBA00022692"/>
    </source>
</evidence>
<name>A0A2T2WEV0_9FIRM</name>
<feature type="transmembrane region" description="Helical" evidence="5">
    <location>
        <begin position="315"/>
        <end position="334"/>
    </location>
</feature>
<dbReference type="AlphaFoldDB" id="A0A2T2WEV0"/>
<feature type="transmembrane region" description="Helical" evidence="5">
    <location>
        <begin position="380"/>
        <end position="399"/>
    </location>
</feature>
<feature type="transmembrane region" description="Helical" evidence="5">
    <location>
        <begin position="149"/>
        <end position="170"/>
    </location>
</feature>
<proteinExistence type="predicted"/>
<feature type="transmembrane region" description="Helical" evidence="5">
    <location>
        <begin position="119"/>
        <end position="137"/>
    </location>
</feature>
<keyword evidence="4 5" id="KW-0472">Membrane</keyword>
<gene>
    <name evidence="6" type="ORF">C7B45_13440</name>
</gene>
<evidence type="ECO:0000256" key="5">
    <source>
        <dbReference type="SAM" id="Phobius"/>
    </source>
</evidence>
<evidence type="ECO:0000313" key="7">
    <source>
        <dbReference type="Proteomes" id="UP000241848"/>
    </source>
</evidence>
<dbReference type="Proteomes" id="UP000241848">
    <property type="component" value="Unassembled WGS sequence"/>
</dbReference>
<evidence type="ECO:0000256" key="4">
    <source>
        <dbReference type="ARBA" id="ARBA00023136"/>
    </source>
</evidence>
<comment type="caution">
    <text evidence="6">The sequence shown here is derived from an EMBL/GenBank/DDBJ whole genome shotgun (WGS) entry which is preliminary data.</text>
</comment>
<comment type="subcellular location">
    <subcellularLocation>
        <location evidence="1">Membrane</location>
        <topology evidence="1">Multi-pass membrane protein</topology>
    </subcellularLocation>
</comment>
<accession>A0A2T2WEV0</accession>
<keyword evidence="3 5" id="KW-1133">Transmembrane helix</keyword>
<feature type="transmembrane region" description="Helical" evidence="5">
    <location>
        <begin position="92"/>
        <end position="113"/>
    </location>
</feature>
<dbReference type="Pfam" id="PF01566">
    <property type="entry name" value="Nramp"/>
    <property type="match status" value="1"/>
</dbReference>
<feature type="transmembrane region" description="Helical" evidence="5">
    <location>
        <begin position="182"/>
        <end position="204"/>
    </location>
</feature>
<evidence type="ECO:0008006" key="8">
    <source>
        <dbReference type="Google" id="ProtNLM"/>
    </source>
</evidence>
<sequence length="400" mass="42912">MSGQPRKRGLWLLFFAIGPGVLGLAADNDAGGMLSYAVTGAAHHLLWFIVGLLFMAPITYVVQELALRVAFATGKPYGAVIQERLGRHWSRINGVVLHSLNLVILVTEFLGMAMGENLIGIPWTLAVISAFAIVLMVTSWSRYQSVERVLLLISALNLVFIPAALLLHPSAQAWRLAFQGGMTAPIGFLMLSLAGNAMAPWMIYWQQNAVWAGRVRTLKAGRADIVMGVIAQIVMAAVVLTIGALTPIHGQVAQNPILWIAGNDGRWVGDLFGLGIFNAGFLAACTISLSSAWMVRESWSPGIHARQELPTRGGLFLLHLLTLAIAAAAALTVIVPSGTLALWAQALGALWMPISLITLGLVARDRRTMGLMAIRWKRQLGLAAIIVLFIGLGILALIAS</sequence>
<protein>
    <recommendedName>
        <fullName evidence="8">Divalent metal cation transporter</fullName>
    </recommendedName>
</protein>
<reference evidence="6 7" key="1">
    <citation type="journal article" date="2014" name="BMC Genomics">
        <title>Comparison of environmental and isolate Sulfobacillus genomes reveals diverse carbon, sulfur, nitrogen, and hydrogen metabolisms.</title>
        <authorList>
            <person name="Justice N.B."/>
            <person name="Norman A."/>
            <person name="Brown C.T."/>
            <person name="Singh A."/>
            <person name="Thomas B.C."/>
            <person name="Banfield J.F."/>
        </authorList>
    </citation>
    <scope>NUCLEOTIDE SEQUENCE [LARGE SCALE GENOMIC DNA]</scope>
    <source>
        <strain evidence="6">AMDSBA3</strain>
    </source>
</reference>
<organism evidence="6 7">
    <name type="scientific">Sulfobacillus acidophilus</name>
    <dbReference type="NCBI Taxonomy" id="53633"/>
    <lineage>
        <taxon>Bacteria</taxon>
        <taxon>Bacillati</taxon>
        <taxon>Bacillota</taxon>
        <taxon>Clostridia</taxon>
        <taxon>Eubacteriales</taxon>
        <taxon>Clostridiales Family XVII. Incertae Sedis</taxon>
        <taxon>Sulfobacillus</taxon>
    </lineage>
</organism>
<evidence type="ECO:0000256" key="1">
    <source>
        <dbReference type="ARBA" id="ARBA00004141"/>
    </source>
</evidence>
<evidence type="ECO:0000256" key="3">
    <source>
        <dbReference type="ARBA" id="ARBA00022989"/>
    </source>
</evidence>
<dbReference type="GO" id="GO:0046873">
    <property type="term" value="F:metal ion transmembrane transporter activity"/>
    <property type="evidence" value="ECO:0007669"/>
    <property type="project" value="InterPro"/>
</dbReference>
<feature type="transmembrane region" description="Helical" evidence="5">
    <location>
        <begin position="340"/>
        <end position="359"/>
    </location>
</feature>
<feature type="transmembrane region" description="Helical" evidence="5">
    <location>
        <begin position="271"/>
        <end position="295"/>
    </location>
</feature>
<dbReference type="InterPro" id="IPR001046">
    <property type="entry name" value="NRAMP_fam"/>
</dbReference>